<reference evidence="1 2" key="1">
    <citation type="submission" date="2014-04" db="EMBL/GenBank/DDBJ databases">
        <authorList>
            <consortium name="DOE Joint Genome Institute"/>
            <person name="Kuo A."/>
            <person name="Kohler A."/>
            <person name="Jargeat P."/>
            <person name="Nagy L.G."/>
            <person name="Floudas D."/>
            <person name="Copeland A."/>
            <person name="Barry K.W."/>
            <person name="Cichocki N."/>
            <person name="Veneault-Fourrey C."/>
            <person name="LaButti K."/>
            <person name="Lindquist E.A."/>
            <person name="Lipzen A."/>
            <person name="Lundell T."/>
            <person name="Morin E."/>
            <person name="Murat C."/>
            <person name="Sun H."/>
            <person name="Tunlid A."/>
            <person name="Henrissat B."/>
            <person name="Grigoriev I.V."/>
            <person name="Hibbett D.S."/>
            <person name="Martin F."/>
            <person name="Nordberg H.P."/>
            <person name="Cantor M.N."/>
            <person name="Hua S.X."/>
        </authorList>
    </citation>
    <scope>NUCLEOTIDE SEQUENCE [LARGE SCALE GENOMIC DNA]</scope>
    <source>
        <strain evidence="1 2">Ve08.2h10</strain>
    </source>
</reference>
<dbReference type="HOGENOM" id="CLU_079696_0_0_1"/>
<organism evidence="1 2">
    <name type="scientific">Paxillus rubicundulus Ve08.2h10</name>
    <dbReference type="NCBI Taxonomy" id="930991"/>
    <lineage>
        <taxon>Eukaryota</taxon>
        <taxon>Fungi</taxon>
        <taxon>Dikarya</taxon>
        <taxon>Basidiomycota</taxon>
        <taxon>Agaricomycotina</taxon>
        <taxon>Agaricomycetes</taxon>
        <taxon>Agaricomycetidae</taxon>
        <taxon>Boletales</taxon>
        <taxon>Paxilineae</taxon>
        <taxon>Paxillaceae</taxon>
        <taxon>Paxillus</taxon>
    </lineage>
</organism>
<protein>
    <submittedName>
        <fullName evidence="1">Uncharacterized protein</fullName>
    </submittedName>
</protein>
<sequence length="311" mass="34429">MHQGYTFSGVLQTTYYYSIILTQFFVDSPHICGGRSTPPLPIAIQCLSTDEARTIQRTLHPLISSQPQQPTSSELLRILGSLRAVVNLLSSDLDGFYPVVVGTRVGIHCTRTEAAVTQGNFSYPRWRHTDTFWEVLAYMIIKGVEERMPPLNIPEDLPADSIGHGKDSLSLASDISLTYSAVSIDDSLTQTFERSVHINGTYSRKSRDPSLGFQMSTSPSDGTPIIYSHVRSHRSVIQSRYFSPVPRSTNSDLDTEPLGVMANCYLVAHSYIHSAISLIVDAYHNQHSAETFALRLSHYGLPISEGLFCGT</sequence>
<dbReference type="EMBL" id="KN825932">
    <property type="protein sequence ID" value="KIK80790.1"/>
    <property type="molecule type" value="Genomic_DNA"/>
</dbReference>
<evidence type="ECO:0000313" key="2">
    <source>
        <dbReference type="Proteomes" id="UP000054538"/>
    </source>
</evidence>
<proteinExistence type="predicted"/>
<dbReference type="Proteomes" id="UP000054538">
    <property type="component" value="Unassembled WGS sequence"/>
</dbReference>
<accession>A0A0D0DPE2</accession>
<gene>
    <name evidence="1" type="ORF">PAXRUDRAFT_157686</name>
</gene>
<dbReference type="InParanoid" id="A0A0D0DPE2"/>
<dbReference type="AlphaFoldDB" id="A0A0D0DPE2"/>
<dbReference type="OrthoDB" id="2671422at2759"/>
<reference evidence="2" key="2">
    <citation type="submission" date="2015-01" db="EMBL/GenBank/DDBJ databases">
        <title>Evolutionary Origins and Diversification of the Mycorrhizal Mutualists.</title>
        <authorList>
            <consortium name="DOE Joint Genome Institute"/>
            <consortium name="Mycorrhizal Genomics Consortium"/>
            <person name="Kohler A."/>
            <person name="Kuo A."/>
            <person name="Nagy L.G."/>
            <person name="Floudas D."/>
            <person name="Copeland A."/>
            <person name="Barry K.W."/>
            <person name="Cichocki N."/>
            <person name="Veneault-Fourrey C."/>
            <person name="LaButti K."/>
            <person name="Lindquist E.A."/>
            <person name="Lipzen A."/>
            <person name="Lundell T."/>
            <person name="Morin E."/>
            <person name="Murat C."/>
            <person name="Riley R."/>
            <person name="Ohm R."/>
            <person name="Sun H."/>
            <person name="Tunlid A."/>
            <person name="Henrissat B."/>
            <person name="Grigoriev I.V."/>
            <person name="Hibbett D.S."/>
            <person name="Martin F."/>
        </authorList>
    </citation>
    <scope>NUCLEOTIDE SEQUENCE [LARGE SCALE GENOMIC DNA]</scope>
    <source>
        <strain evidence="2">Ve08.2h10</strain>
    </source>
</reference>
<keyword evidence="2" id="KW-1185">Reference proteome</keyword>
<evidence type="ECO:0000313" key="1">
    <source>
        <dbReference type="EMBL" id="KIK80790.1"/>
    </source>
</evidence>
<name>A0A0D0DPE2_9AGAM</name>